<protein>
    <submittedName>
        <fullName evidence="2">Uncharacterized protein</fullName>
    </submittedName>
</protein>
<dbReference type="WBParaSite" id="SVE_0277800.1">
    <property type="protein sequence ID" value="SVE_0277800.1"/>
    <property type="gene ID" value="SVE_0277800"/>
</dbReference>
<proteinExistence type="predicted"/>
<dbReference type="Proteomes" id="UP000035680">
    <property type="component" value="Unassembled WGS sequence"/>
</dbReference>
<dbReference type="Gene3D" id="3.60.10.10">
    <property type="entry name" value="Endonuclease/exonuclease/phosphatase"/>
    <property type="match status" value="1"/>
</dbReference>
<keyword evidence="1" id="KW-1185">Reference proteome</keyword>
<reference evidence="1" key="1">
    <citation type="submission" date="2014-07" db="EMBL/GenBank/DDBJ databases">
        <authorList>
            <person name="Martin A.A"/>
            <person name="De Silva N."/>
        </authorList>
    </citation>
    <scope>NUCLEOTIDE SEQUENCE</scope>
</reference>
<organism evidence="1 2">
    <name type="scientific">Strongyloides venezuelensis</name>
    <name type="common">Threadworm</name>
    <dbReference type="NCBI Taxonomy" id="75913"/>
    <lineage>
        <taxon>Eukaryota</taxon>
        <taxon>Metazoa</taxon>
        <taxon>Ecdysozoa</taxon>
        <taxon>Nematoda</taxon>
        <taxon>Chromadorea</taxon>
        <taxon>Rhabditida</taxon>
        <taxon>Tylenchina</taxon>
        <taxon>Panagrolaimomorpha</taxon>
        <taxon>Strongyloidoidea</taxon>
        <taxon>Strongyloididae</taxon>
        <taxon>Strongyloides</taxon>
    </lineage>
</organism>
<reference evidence="2" key="2">
    <citation type="submission" date="2015-08" db="UniProtKB">
        <authorList>
            <consortium name="WormBaseParasite"/>
        </authorList>
    </citation>
    <scope>IDENTIFICATION</scope>
</reference>
<dbReference type="AlphaFoldDB" id="A0A0K0F1V2"/>
<dbReference type="InterPro" id="IPR036691">
    <property type="entry name" value="Endo/exonu/phosph_ase_sf"/>
</dbReference>
<evidence type="ECO:0000313" key="1">
    <source>
        <dbReference type="Proteomes" id="UP000035680"/>
    </source>
</evidence>
<accession>A0A0K0F1V2</accession>
<name>A0A0K0F1V2_STRVS</name>
<sequence>MNNTNEKSIRVIGGMALYVKNNINIYKLKIFNYRITVVQQLNNKALTTYIGIYAPTDDNNDETKNNFFAEVNKVIELLINEDKKNKDIIARKPVILGDFIDSIGRNKMKNIHRGYYMCFDVNDNSKRLLKLTMKLNISVINTYYKRRNSSRFT</sequence>
<evidence type="ECO:0000313" key="2">
    <source>
        <dbReference type="WBParaSite" id="SVE_0277800.1"/>
    </source>
</evidence>
<dbReference type="STRING" id="75913.A0A0K0F1V2"/>